<dbReference type="Gene3D" id="3.10.50.10">
    <property type="match status" value="1"/>
</dbReference>
<dbReference type="Pfam" id="PF00704">
    <property type="entry name" value="Glyco_hydro_18"/>
    <property type="match status" value="1"/>
</dbReference>
<evidence type="ECO:0000256" key="1">
    <source>
        <dbReference type="ARBA" id="ARBA00004371"/>
    </source>
</evidence>
<accession>A0A087TEX7</accession>
<dbReference type="OMA" id="YSINERI"/>
<dbReference type="GO" id="GO:0005764">
    <property type="term" value="C:lysosome"/>
    <property type="evidence" value="ECO:0007669"/>
    <property type="project" value="UniProtKB-SubCell"/>
</dbReference>
<evidence type="ECO:0000256" key="5">
    <source>
        <dbReference type="ARBA" id="ARBA00022729"/>
    </source>
</evidence>
<dbReference type="OrthoDB" id="10254444at2759"/>
<dbReference type="AlphaFoldDB" id="A0A087TEX7"/>
<evidence type="ECO:0000313" key="9">
    <source>
        <dbReference type="EMBL" id="KFM63666.1"/>
    </source>
</evidence>
<proteinExistence type="inferred from homology"/>
<dbReference type="Gene3D" id="3.20.20.80">
    <property type="entry name" value="Glycosidases"/>
    <property type="match status" value="1"/>
</dbReference>
<feature type="domain" description="GH18" evidence="8">
    <location>
        <begin position="91"/>
        <end position="404"/>
    </location>
</feature>
<dbReference type="FunFam" id="3.20.20.80:FF:000028">
    <property type="entry name" value="Chitinase domain-containing protein 1"/>
    <property type="match status" value="1"/>
</dbReference>
<feature type="non-terminal residue" evidence="9">
    <location>
        <position position="404"/>
    </location>
</feature>
<keyword evidence="5" id="KW-0732">Signal</keyword>
<evidence type="ECO:0000256" key="3">
    <source>
        <dbReference type="ARBA" id="ARBA00009336"/>
    </source>
</evidence>
<dbReference type="InterPro" id="IPR011583">
    <property type="entry name" value="Chitinase_II/V-like_cat"/>
</dbReference>
<organism evidence="9 10">
    <name type="scientific">Stegodyphus mimosarum</name>
    <name type="common">African social velvet spider</name>
    <dbReference type="NCBI Taxonomy" id="407821"/>
    <lineage>
        <taxon>Eukaryota</taxon>
        <taxon>Metazoa</taxon>
        <taxon>Ecdysozoa</taxon>
        <taxon>Arthropoda</taxon>
        <taxon>Chelicerata</taxon>
        <taxon>Arachnida</taxon>
        <taxon>Araneae</taxon>
        <taxon>Araneomorphae</taxon>
        <taxon>Entelegynae</taxon>
        <taxon>Eresoidea</taxon>
        <taxon>Eresidae</taxon>
        <taxon>Stegodyphus</taxon>
    </lineage>
</organism>
<evidence type="ECO:0000256" key="7">
    <source>
        <dbReference type="ARBA" id="ARBA00040976"/>
    </source>
</evidence>
<keyword evidence="4" id="KW-0964">Secreted</keyword>
<dbReference type="InterPro" id="IPR017853">
    <property type="entry name" value="GH"/>
</dbReference>
<keyword evidence="6" id="KW-0458">Lysosome</keyword>
<protein>
    <recommendedName>
        <fullName evidence="7">Chitinase domain-containing protein 1</fullName>
    </recommendedName>
</protein>
<dbReference type="InterPro" id="IPR029070">
    <property type="entry name" value="Chitinase_insertion_sf"/>
</dbReference>
<dbReference type="PANTHER" id="PTHR46066:SF2">
    <property type="entry name" value="CHITINASE DOMAIN-CONTAINING PROTEIN 1"/>
    <property type="match status" value="1"/>
</dbReference>
<dbReference type="PROSITE" id="PS51910">
    <property type="entry name" value="GH18_2"/>
    <property type="match status" value="1"/>
</dbReference>
<evidence type="ECO:0000256" key="6">
    <source>
        <dbReference type="ARBA" id="ARBA00023228"/>
    </source>
</evidence>
<dbReference type="GO" id="GO:0070492">
    <property type="term" value="F:oligosaccharide binding"/>
    <property type="evidence" value="ECO:0007669"/>
    <property type="project" value="TreeGrafter"/>
</dbReference>
<dbReference type="STRING" id="407821.A0A087TEX7"/>
<dbReference type="Proteomes" id="UP000054359">
    <property type="component" value="Unassembled WGS sequence"/>
</dbReference>
<evidence type="ECO:0000259" key="8">
    <source>
        <dbReference type="PROSITE" id="PS51910"/>
    </source>
</evidence>
<keyword evidence="10" id="KW-1185">Reference proteome</keyword>
<reference evidence="9 10" key="1">
    <citation type="submission" date="2013-11" db="EMBL/GenBank/DDBJ databases">
        <title>Genome sequencing of Stegodyphus mimosarum.</title>
        <authorList>
            <person name="Bechsgaard J."/>
        </authorList>
    </citation>
    <scope>NUCLEOTIDE SEQUENCE [LARGE SCALE GENOMIC DNA]</scope>
</reference>
<sequence>MRVAFPMCKIKLQIFCFFLFFCIEVSFATLSKSDRKSYKHEKKTVKIDSHYAAEHSYRDHNILDKAVNYRDVIEEHKSFSITQAILRRFDHEVLGYVTPWNSHGYDVAKLFSSKFTMISPVWFQLKPKDSRGGILIEGLHDIDQNWLATLKQLNKKIKIVPRIILEQWTYPILKKLLKNKEAGNIISSDLINLAKEKNFNGYVVEIWSLLGGQMKAELTNLLINLATALQKENLSLVLVIPPPSYSGGQIGIFVKQDFENLADHITAFSLMSYDYSSPQRPGPNSPLPWLLQCVEDLIPDKSSPYRKKLLLGLNFYGNDYSGMSGKPIIGHEYISILEKYKPKFTFNNVTGEHSFTYWSENIEHQVFYPTLYSIQLRLQLAKELGTGVAIWEIGQGLDYFYDLL</sequence>
<dbReference type="EMBL" id="KK114898">
    <property type="protein sequence ID" value="KFM63666.1"/>
    <property type="molecule type" value="Genomic_DNA"/>
</dbReference>
<gene>
    <name evidence="9" type="ORF">X975_03830</name>
</gene>
<comment type="subcellular location">
    <subcellularLocation>
        <location evidence="1">Lysosome</location>
    </subcellularLocation>
    <subcellularLocation>
        <location evidence="2">Secreted</location>
    </subcellularLocation>
</comment>
<dbReference type="CDD" id="cd02876">
    <property type="entry name" value="GH18_SI-CLP"/>
    <property type="match status" value="1"/>
</dbReference>
<evidence type="ECO:0000313" key="10">
    <source>
        <dbReference type="Proteomes" id="UP000054359"/>
    </source>
</evidence>
<dbReference type="GO" id="GO:0008061">
    <property type="term" value="F:chitin binding"/>
    <property type="evidence" value="ECO:0007669"/>
    <property type="project" value="InterPro"/>
</dbReference>
<dbReference type="InterPro" id="IPR001223">
    <property type="entry name" value="Glyco_hydro18_cat"/>
</dbReference>
<dbReference type="SUPFAM" id="SSF51445">
    <property type="entry name" value="(Trans)glycosidases"/>
    <property type="match status" value="1"/>
</dbReference>
<dbReference type="SMART" id="SM00636">
    <property type="entry name" value="Glyco_18"/>
    <property type="match status" value="1"/>
</dbReference>
<dbReference type="GO" id="GO:0012505">
    <property type="term" value="C:endomembrane system"/>
    <property type="evidence" value="ECO:0007669"/>
    <property type="project" value="TreeGrafter"/>
</dbReference>
<evidence type="ECO:0000256" key="2">
    <source>
        <dbReference type="ARBA" id="ARBA00004613"/>
    </source>
</evidence>
<dbReference type="FunFam" id="3.10.50.10:FF:000002">
    <property type="entry name" value="Chitinase domain-containing protein 1"/>
    <property type="match status" value="1"/>
</dbReference>
<dbReference type="PANTHER" id="PTHR46066">
    <property type="entry name" value="CHITINASE DOMAIN-CONTAINING PROTEIN 1 FAMILY MEMBER"/>
    <property type="match status" value="1"/>
</dbReference>
<comment type="similarity">
    <text evidence="3">Belongs to the glycosyl hydrolase 18 family.</text>
</comment>
<evidence type="ECO:0000256" key="4">
    <source>
        <dbReference type="ARBA" id="ARBA00022525"/>
    </source>
</evidence>
<dbReference type="GO" id="GO:0005975">
    <property type="term" value="P:carbohydrate metabolic process"/>
    <property type="evidence" value="ECO:0007669"/>
    <property type="project" value="InterPro"/>
</dbReference>
<name>A0A087TEX7_STEMI</name>
<dbReference type="GO" id="GO:0005576">
    <property type="term" value="C:extracellular region"/>
    <property type="evidence" value="ECO:0007669"/>
    <property type="project" value="UniProtKB-SubCell"/>
</dbReference>